<feature type="transmembrane region" description="Helical" evidence="1">
    <location>
        <begin position="12"/>
        <end position="29"/>
    </location>
</feature>
<sequence>MRTSGRAARRWRVAAVGCAVLVCVAGYGLFRSLPAGDVDPFGALTGALGALAGLVASARQYQRERRAEAESTLARAVRAHEDRQHRNLLGPRKASIPVRFHFSTPPGSPADSATGTHPWPEITDRFLALCGPARRLAIFAGA</sequence>
<dbReference type="Proteomes" id="UP001596180">
    <property type="component" value="Unassembled WGS sequence"/>
</dbReference>
<gene>
    <name evidence="2" type="ORF">ACFPZI_00160</name>
</gene>
<accession>A0ABW1DNP3</accession>
<dbReference type="EMBL" id="JBHSOA010000001">
    <property type="protein sequence ID" value="MFC5850306.1"/>
    <property type="molecule type" value="Genomic_DNA"/>
</dbReference>
<name>A0ABW1DNP3_9ACTN</name>
<keyword evidence="1" id="KW-1133">Transmembrane helix</keyword>
<keyword evidence="3" id="KW-1185">Reference proteome</keyword>
<protein>
    <submittedName>
        <fullName evidence="2">Uncharacterized protein</fullName>
    </submittedName>
</protein>
<reference evidence="3" key="1">
    <citation type="journal article" date="2019" name="Int. J. Syst. Evol. Microbiol.">
        <title>The Global Catalogue of Microorganisms (GCM) 10K type strain sequencing project: providing services to taxonomists for standard genome sequencing and annotation.</title>
        <authorList>
            <consortium name="The Broad Institute Genomics Platform"/>
            <consortium name="The Broad Institute Genome Sequencing Center for Infectious Disease"/>
            <person name="Wu L."/>
            <person name="Ma J."/>
        </authorList>
    </citation>
    <scope>NUCLEOTIDE SEQUENCE [LARGE SCALE GENOMIC DNA]</scope>
    <source>
        <strain evidence="3">JCM 10411</strain>
    </source>
</reference>
<evidence type="ECO:0000313" key="3">
    <source>
        <dbReference type="Proteomes" id="UP001596180"/>
    </source>
</evidence>
<keyword evidence="1" id="KW-0472">Membrane</keyword>
<dbReference type="RefSeq" id="WP_381356402.1">
    <property type="nucleotide sequence ID" value="NZ_JBHSOA010000001.1"/>
</dbReference>
<evidence type="ECO:0000256" key="1">
    <source>
        <dbReference type="SAM" id="Phobius"/>
    </source>
</evidence>
<organism evidence="2 3">
    <name type="scientific">Streptomyces chlorus</name>
    <dbReference type="NCBI Taxonomy" id="887452"/>
    <lineage>
        <taxon>Bacteria</taxon>
        <taxon>Bacillati</taxon>
        <taxon>Actinomycetota</taxon>
        <taxon>Actinomycetes</taxon>
        <taxon>Kitasatosporales</taxon>
        <taxon>Streptomycetaceae</taxon>
        <taxon>Streptomyces</taxon>
    </lineage>
</organism>
<feature type="transmembrane region" description="Helical" evidence="1">
    <location>
        <begin position="41"/>
        <end position="58"/>
    </location>
</feature>
<comment type="caution">
    <text evidence="2">The sequence shown here is derived from an EMBL/GenBank/DDBJ whole genome shotgun (WGS) entry which is preliminary data.</text>
</comment>
<keyword evidence="1" id="KW-0812">Transmembrane</keyword>
<proteinExistence type="predicted"/>
<evidence type="ECO:0000313" key="2">
    <source>
        <dbReference type="EMBL" id="MFC5850306.1"/>
    </source>
</evidence>